<evidence type="ECO:0000313" key="6">
    <source>
        <dbReference type="Proteomes" id="UP000428333"/>
    </source>
</evidence>
<evidence type="ECO:0000259" key="4">
    <source>
        <dbReference type="Pfam" id="PF00685"/>
    </source>
</evidence>
<keyword evidence="6" id="KW-1185">Reference proteome</keyword>
<protein>
    <recommendedName>
        <fullName evidence="3">Sulfotransferase</fullName>
        <ecNumber evidence="3">2.8.2.-</ecNumber>
    </recommendedName>
</protein>
<dbReference type="SUPFAM" id="SSF52540">
    <property type="entry name" value="P-loop containing nucleoside triphosphate hydrolases"/>
    <property type="match status" value="1"/>
</dbReference>
<dbReference type="OrthoDB" id="205623at2759"/>
<evidence type="ECO:0000256" key="2">
    <source>
        <dbReference type="ARBA" id="ARBA00022679"/>
    </source>
</evidence>
<evidence type="ECO:0000256" key="3">
    <source>
        <dbReference type="RuleBase" id="RU361155"/>
    </source>
</evidence>
<reference evidence="5 6" key="1">
    <citation type="journal article" date="2019" name="Genome Biol. Evol.">
        <title>The Rhododendron genome and chromosomal organization provide insight into shared whole-genome duplications across the heath family (Ericaceae).</title>
        <authorList>
            <person name="Soza V.L."/>
            <person name="Lindsley D."/>
            <person name="Waalkes A."/>
            <person name="Ramage E."/>
            <person name="Patwardhan R.P."/>
            <person name="Burton J.N."/>
            <person name="Adey A."/>
            <person name="Kumar A."/>
            <person name="Qiu R."/>
            <person name="Shendure J."/>
            <person name="Hall B."/>
        </authorList>
    </citation>
    <scope>NUCLEOTIDE SEQUENCE [LARGE SCALE GENOMIC DNA]</scope>
    <source>
        <strain evidence="5">RSF 1966-606</strain>
    </source>
</reference>
<evidence type="ECO:0000313" key="5">
    <source>
        <dbReference type="EMBL" id="KAE9467314.1"/>
    </source>
</evidence>
<keyword evidence="2 3" id="KW-0808">Transferase</keyword>
<organism evidence="5 6">
    <name type="scientific">Rhododendron williamsianum</name>
    <dbReference type="NCBI Taxonomy" id="262921"/>
    <lineage>
        <taxon>Eukaryota</taxon>
        <taxon>Viridiplantae</taxon>
        <taxon>Streptophyta</taxon>
        <taxon>Embryophyta</taxon>
        <taxon>Tracheophyta</taxon>
        <taxon>Spermatophyta</taxon>
        <taxon>Magnoliopsida</taxon>
        <taxon>eudicotyledons</taxon>
        <taxon>Gunneridae</taxon>
        <taxon>Pentapetalae</taxon>
        <taxon>asterids</taxon>
        <taxon>Ericales</taxon>
        <taxon>Ericaceae</taxon>
        <taxon>Ericoideae</taxon>
        <taxon>Rhodoreae</taxon>
        <taxon>Rhododendron</taxon>
    </lineage>
</organism>
<dbReference type="AlphaFoldDB" id="A0A6A4MJT3"/>
<dbReference type="Gene3D" id="3.40.50.300">
    <property type="entry name" value="P-loop containing nucleotide triphosphate hydrolases"/>
    <property type="match status" value="1"/>
</dbReference>
<comment type="similarity">
    <text evidence="1 3">Belongs to the sulfotransferase 1 family.</text>
</comment>
<dbReference type="Pfam" id="PF00685">
    <property type="entry name" value="Sulfotransfer_1"/>
    <property type="match status" value="1"/>
</dbReference>
<accession>A0A6A4MJT3</accession>
<comment type="caution">
    <text evidence="5">The sequence shown here is derived from an EMBL/GenBank/DDBJ whole genome shotgun (WGS) entry which is preliminary data.</text>
</comment>
<dbReference type="EC" id="2.8.2.-" evidence="3"/>
<dbReference type="Proteomes" id="UP000428333">
    <property type="component" value="Linkage Group LG01"/>
</dbReference>
<proteinExistence type="inferred from homology"/>
<feature type="non-terminal residue" evidence="5">
    <location>
        <position position="1"/>
    </location>
</feature>
<dbReference type="InterPro" id="IPR027417">
    <property type="entry name" value="P-loop_NTPase"/>
</dbReference>
<dbReference type="GO" id="GO:0008146">
    <property type="term" value="F:sulfotransferase activity"/>
    <property type="evidence" value="ECO:0007669"/>
    <property type="project" value="InterPro"/>
</dbReference>
<gene>
    <name evidence="5" type="ORF">C3L33_00756</name>
</gene>
<dbReference type="EMBL" id="QEFC01000037">
    <property type="protein sequence ID" value="KAE9467314.1"/>
    <property type="molecule type" value="Genomic_DNA"/>
</dbReference>
<evidence type="ECO:0000256" key="1">
    <source>
        <dbReference type="ARBA" id="ARBA00005771"/>
    </source>
</evidence>
<feature type="domain" description="Sulfotransferase" evidence="4">
    <location>
        <begin position="53"/>
        <end position="308"/>
    </location>
</feature>
<name>A0A6A4MJT3_9ERIC</name>
<dbReference type="PANTHER" id="PTHR11783">
    <property type="entry name" value="SULFOTRANSFERASE SULT"/>
    <property type="match status" value="1"/>
</dbReference>
<sequence length="316" mass="36376">MAQIQNQGFDSSMPQEKWMGDVVLYQFHGFWFSPLLLQGTQELLNQFKPLSGDVILASFPKTGTTWLKSLLYSIINRSSIDQLAGNHPHDLVPQLELQVYGPRAVSAPPHFPSPCSASPSNRIFGTHLPYQIFGKTAVSSDCRIVYVARNPKDTLVSYWHMVNTMEMAKRDPWPLEEAVDKFCEGFFPFGPYYEHVLGYQKESIERPKKFFFVTYEELKSDTKTQVKKLAEFLGCPFDNKEQVEEVVRSCSIETLRNHEVNKSSDMSKFIPMPLNSFFRKGQVGDHKNYLTKDMIERIDRITSDKFHGLIFKHEAD</sequence>
<dbReference type="InterPro" id="IPR000863">
    <property type="entry name" value="Sulfotransferase_dom"/>
</dbReference>